<proteinExistence type="predicted"/>
<accession>A0A193GNA3</accession>
<sequence length="131" mass="14998">MDSLNLQPYLPQFSAIVLAHLTAMPDEQWEFYRHRGCTVEGTVRALDKSYVIADETRESLLKWAVSEEWGAKIGEVINAPRYKAHTAKIGEIEGQPVFYIDEAGIYIWAKEPESNMTLSFWVTFPAYPLGW</sequence>
<gene>
    <name evidence="1" type="ORF">BAU07_26365</name>
</gene>
<dbReference type="AlphaFoldDB" id="A0A193GNA3"/>
<organism evidence="1 2">
    <name type="scientific">Bordetella flabilis</name>
    <dbReference type="NCBI Taxonomy" id="463014"/>
    <lineage>
        <taxon>Bacteria</taxon>
        <taxon>Pseudomonadati</taxon>
        <taxon>Pseudomonadota</taxon>
        <taxon>Betaproteobacteria</taxon>
        <taxon>Burkholderiales</taxon>
        <taxon>Alcaligenaceae</taxon>
        <taxon>Bordetella</taxon>
    </lineage>
</organism>
<evidence type="ECO:0000313" key="1">
    <source>
        <dbReference type="EMBL" id="ANN80849.1"/>
    </source>
</evidence>
<name>A0A193GNA3_9BORD</name>
<keyword evidence="2" id="KW-1185">Reference proteome</keyword>
<dbReference type="Proteomes" id="UP000091926">
    <property type="component" value="Plasmid unnamed1"/>
</dbReference>
<keyword evidence="1" id="KW-0614">Plasmid</keyword>
<evidence type="ECO:0000313" key="2">
    <source>
        <dbReference type="Proteomes" id="UP000091926"/>
    </source>
</evidence>
<dbReference type="RefSeq" id="WP_066665882.1">
    <property type="nucleotide sequence ID" value="NZ_CBCSCL010000020.1"/>
</dbReference>
<protein>
    <submittedName>
        <fullName evidence="1">Uncharacterized protein</fullName>
    </submittedName>
</protein>
<dbReference type="KEGG" id="bfz:BAU07_26365"/>
<geneLocation type="plasmid" evidence="1 2">
    <name>unnamed1</name>
</geneLocation>
<dbReference type="EMBL" id="CP016173">
    <property type="protein sequence ID" value="ANN80849.1"/>
    <property type="molecule type" value="Genomic_DNA"/>
</dbReference>
<dbReference type="OrthoDB" id="8587821at2"/>
<reference evidence="1 2" key="1">
    <citation type="submission" date="2016-06" db="EMBL/GenBank/DDBJ databases">
        <title>Complete genome sequences of Bordetella bronchialis and Bordetella flabilis.</title>
        <authorList>
            <person name="LiPuma J.J."/>
            <person name="Spilker T."/>
        </authorList>
    </citation>
    <scope>NUCLEOTIDE SEQUENCE [LARGE SCALE GENOMIC DNA]</scope>
    <source>
        <strain evidence="1 2">AU10664</strain>
        <plasmid evidence="1 2">unnamed1</plasmid>
    </source>
</reference>